<dbReference type="AlphaFoldDB" id="A0A140L8D9"/>
<dbReference type="GO" id="GO:0016787">
    <property type="term" value="F:hydrolase activity"/>
    <property type="evidence" value="ECO:0007669"/>
    <property type="project" value="UniProtKB-KW"/>
</dbReference>
<evidence type="ECO:0000256" key="1">
    <source>
        <dbReference type="SAM" id="Phobius"/>
    </source>
</evidence>
<organism evidence="3 4">
    <name type="scientific">Thermotalea metallivorans</name>
    <dbReference type="NCBI Taxonomy" id="520762"/>
    <lineage>
        <taxon>Bacteria</taxon>
        <taxon>Bacillati</taxon>
        <taxon>Bacillota</taxon>
        <taxon>Clostridia</taxon>
        <taxon>Peptostreptococcales</taxon>
        <taxon>Thermotaleaceae</taxon>
        <taxon>Thermotalea</taxon>
    </lineage>
</organism>
<dbReference type="Pfam" id="PF17820">
    <property type="entry name" value="PDZ_6"/>
    <property type="match status" value="1"/>
</dbReference>
<keyword evidence="1" id="KW-0812">Transmembrane</keyword>
<dbReference type="InterPro" id="IPR036034">
    <property type="entry name" value="PDZ_sf"/>
</dbReference>
<dbReference type="Proteomes" id="UP000070456">
    <property type="component" value="Unassembled WGS sequence"/>
</dbReference>
<dbReference type="InterPro" id="IPR009003">
    <property type="entry name" value="Peptidase_S1_PA"/>
</dbReference>
<dbReference type="InterPro" id="IPR008763">
    <property type="entry name" value="Peptidase_S55"/>
</dbReference>
<evidence type="ECO:0000313" key="4">
    <source>
        <dbReference type="Proteomes" id="UP000070456"/>
    </source>
</evidence>
<keyword evidence="4" id="KW-1185">Reference proteome</keyword>
<evidence type="ECO:0000259" key="2">
    <source>
        <dbReference type="PROSITE" id="PS51494"/>
    </source>
</evidence>
<dbReference type="EC" id="3.4.21.116" evidence="3"/>
<dbReference type="PROSITE" id="PS51494">
    <property type="entry name" value="SPOIVB"/>
    <property type="match status" value="1"/>
</dbReference>
<dbReference type="InterPro" id="IPR041489">
    <property type="entry name" value="PDZ_6"/>
</dbReference>
<dbReference type="Gene3D" id="2.30.42.10">
    <property type="match status" value="1"/>
</dbReference>
<protein>
    <submittedName>
        <fullName evidence="3">SpoIVB peptidase</fullName>
        <ecNumber evidence="3">3.4.21.116</ecNumber>
    </submittedName>
</protein>
<feature type="domain" description="Peptidase S55" evidence="2">
    <location>
        <begin position="195"/>
        <end position="434"/>
    </location>
</feature>
<reference evidence="3 4" key="1">
    <citation type="submission" date="2015-12" db="EMBL/GenBank/DDBJ databases">
        <title>Draft genome sequence of the thermoanaerobe Thermotalea metallivorans, an isolate from the runoff channel of the Great Artesian Basin, Australia.</title>
        <authorList>
            <person name="Patel B.K."/>
        </authorList>
    </citation>
    <scope>NUCLEOTIDE SEQUENCE [LARGE SCALE GENOMIC DNA]</scope>
    <source>
        <strain evidence="3 4">B2-1</strain>
    </source>
</reference>
<keyword evidence="3" id="KW-0378">Hydrolase</keyword>
<dbReference type="EMBL" id="LOEE01000021">
    <property type="protein sequence ID" value="KXG76814.1"/>
    <property type="molecule type" value="Genomic_DNA"/>
</dbReference>
<comment type="caution">
    <text evidence="3">The sequence shown here is derived from an EMBL/GenBank/DDBJ whole genome shotgun (WGS) entry which is preliminary data.</text>
</comment>
<dbReference type="STRING" id="520762.AN619_08060"/>
<dbReference type="PATRIC" id="fig|520762.4.peg.902"/>
<dbReference type="SUPFAM" id="SSF50494">
    <property type="entry name" value="Trypsin-like serine proteases"/>
    <property type="match status" value="1"/>
</dbReference>
<dbReference type="Pfam" id="PF05580">
    <property type="entry name" value="Peptidase_S55"/>
    <property type="match status" value="1"/>
</dbReference>
<dbReference type="SUPFAM" id="SSF50156">
    <property type="entry name" value="PDZ domain-like"/>
    <property type="match status" value="1"/>
</dbReference>
<dbReference type="InterPro" id="IPR001478">
    <property type="entry name" value="PDZ"/>
</dbReference>
<evidence type="ECO:0000313" key="3">
    <source>
        <dbReference type="EMBL" id="KXG76814.1"/>
    </source>
</evidence>
<gene>
    <name evidence="3" type="primary">spoIVB</name>
    <name evidence="3" type="ORF">AN619_08060</name>
</gene>
<dbReference type="RefSeq" id="WP_242867318.1">
    <property type="nucleotide sequence ID" value="NZ_LOEE01000021.1"/>
</dbReference>
<dbReference type="SMART" id="SM00228">
    <property type="entry name" value="PDZ"/>
    <property type="match status" value="1"/>
</dbReference>
<keyword evidence="1" id="KW-0472">Membrane</keyword>
<keyword evidence="1" id="KW-1133">Transmembrane helix</keyword>
<proteinExistence type="predicted"/>
<name>A0A140L8D9_9FIRM</name>
<dbReference type="InterPro" id="IPR014219">
    <property type="entry name" value="SpoIVB"/>
</dbReference>
<accession>A0A140L8D9</accession>
<dbReference type="NCBIfam" id="TIGR02860">
    <property type="entry name" value="spore_IV_B"/>
    <property type="match status" value="1"/>
</dbReference>
<sequence length="437" mass="48887">MLQIDRKKRLISLCLAAVFMTAFYVFVVKEIVQFPNELKIFEGESQSLNIKFPLKIMSEDDKNHILRLVDLDKKDTNSIQLSPLKLGKTNIQLKFLGIVPIKNLTVEVIPKVKVIPGGQSIGVRLNTKGVLIVGLEEIEGIDGKKYNPGYHAGLNIGDSILEINNEKVRDAEHVTNIINSNKNKKLYLKIKRGERFINVEITPVKSAEDGEYRLGLWVRDKTAGVGTLTFYHPDTMKFGALGHAITDIDTGLLLSVNSGEVIKSRVASVQQGKRGKPGEIKGIFYETSKPIGNLEKNTHFGIYGRAYEEIQNPIYRQPIDIGFQSQVKEGKATILTTVDSDEVQEYEVYIEKVNYQKNPGIKSMIIRVTDQRLLEKSGGIVQGMSGSPIIQDGKLVGAVTHVFVHDPTKGYGLFIEWMLHECGIELYNHRQIANNAQ</sequence>
<feature type="transmembrane region" description="Helical" evidence="1">
    <location>
        <begin position="10"/>
        <end position="27"/>
    </location>
</feature>